<evidence type="ECO:0000256" key="4">
    <source>
        <dbReference type="ARBA" id="ARBA00022692"/>
    </source>
</evidence>
<sequence length="446" mass="49248">MEANMTNRIHDMVEGKHWVELRKWYADHNVLETADELSRLGPEHRAVAFRLLPKDRALRVFEEMDPSEQGRLIATLRKEHVVELFREMDPDDQVRLMDELPAKIAKDLLEGLSPQERHLTSILLGYPDDTVGRIMSPEFVSLRPTMTVSQAIEKVRRAGKMAETVYTLPVTEESFRLIGVVSLRELVLARPEALVGDLMNQEVFSAHADDDQEEAARLILEAGVIALPVLDREDRLVGVFTVDDAMEVLELESTEDFALSGATTSLNMPYMSASVLRLARIRVVWLLVLVLTASISVKVLDIFEATLQSVVTLTLFIPLLIDTGGNIGAQSSTLVVRAMAVGEIRFKDVFLVILRELRVGLLLGLMLGALALLPVSYFFDPKISLVLSLSLVSICIISATSGAALPMLAKRVGVDPAVVSAPIITTLVDSLGLIVYFLFANAILDI</sequence>
<evidence type="ECO:0000256" key="2">
    <source>
        <dbReference type="ARBA" id="ARBA00009749"/>
    </source>
</evidence>
<evidence type="ECO:0000256" key="1">
    <source>
        <dbReference type="ARBA" id="ARBA00004141"/>
    </source>
</evidence>
<gene>
    <name evidence="11" type="primary">mgtE</name>
    <name evidence="11" type="ORF">DPQ33_10650</name>
</gene>
<reference evidence="11 12" key="1">
    <citation type="submission" date="2018-06" db="EMBL/GenBank/DDBJ databases">
        <title>Complete genome of Desulfovibrio indonesiensis P37SLT.</title>
        <authorList>
            <person name="Crispim J.S."/>
            <person name="Vidigal P.M.P."/>
            <person name="Silva L.C.F."/>
            <person name="Laguardia C.N."/>
            <person name="Araujo L.C."/>
            <person name="Dias R.S."/>
            <person name="Sousa M.P."/>
            <person name="Paula S.O."/>
            <person name="Silva C."/>
        </authorList>
    </citation>
    <scope>NUCLEOTIDE SEQUENCE [LARGE SCALE GENOMIC DNA]</scope>
    <source>
        <strain evidence="11 12">P37SLT</strain>
    </source>
</reference>
<keyword evidence="5 9" id="KW-0460">Magnesium</keyword>
<evidence type="ECO:0000259" key="10">
    <source>
        <dbReference type="PROSITE" id="PS51371"/>
    </source>
</evidence>
<evidence type="ECO:0000256" key="8">
    <source>
        <dbReference type="PROSITE-ProRule" id="PRU00703"/>
    </source>
</evidence>
<evidence type="ECO:0000256" key="5">
    <source>
        <dbReference type="ARBA" id="ARBA00022842"/>
    </source>
</evidence>
<keyword evidence="7 9" id="KW-0472">Membrane</keyword>
<comment type="function">
    <text evidence="9">Acts as a magnesium transporter.</text>
</comment>
<evidence type="ECO:0000256" key="3">
    <source>
        <dbReference type="ARBA" id="ARBA00022448"/>
    </source>
</evidence>
<dbReference type="Gene3D" id="3.10.580.10">
    <property type="entry name" value="CBS-domain"/>
    <property type="match status" value="1"/>
</dbReference>
<dbReference type="CDD" id="cd04606">
    <property type="entry name" value="CBS_pair_Mg_transporter"/>
    <property type="match status" value="1"/>
</dbReference>
<comment type="caution">
    <text evidence="11">The sequence shown here is derived from an EMBL/GenBank/DDBJ whole genome shotgun (WGS) entry which is preliminary data.</text>
</comment>
<feature type="transmembrane region" description="Helical" evidence="9">
    <location>
        <begin position="357"/>
        <end position="379"/>
    </location>
</feature>
<dbReference type="OrthoDB" id="9790355at2"/>
<evidence type="ECO:0000256" key="7">
    <source>
        <dbReference type="ARBA" id="ARBA00023136"/>
    </source>
</evidence>
<dbReference type="GO" id="GO:0046872">
    <property type="term" value="F:metal ion binding"/>
    <property type="evidence" value="ECO:0007669"/>
    <property type="project" value="UniProtKB-KW"/>
</dbReference>
<dbReference type="InterPro" id="IPR006668">
    <property type="entry name" value="Mg_transptr_MgtE_intracell_dom"/>
</dbReference>
<dbReference type="InterPro" id="IPR006669">
    <property type="entry name" value="MgtE_transporter"/>
</dbReference>
<dbReference type="SUPFAM" id="SSF54631">
    <property type="entry name" value="CBS-domain pair"/>
    <property type="match status" value="1"/>
</dbReference>
<dbReference type="Pfam" id="PF03448">
    <property type="entry name" value="MgtE_N"/>
    <property type="match status" value="1"/>
</dbReference>
<evidence type="ECO:0000256" key="9">
    <source>
        <dbReference type="RuleBase" id="RU362011"/>
    </source>
</evidence>
<dbReference type="SUPFAM" id="SSF161093">
    <property type="entry name" value="MgtE membrane domain-like"/>
    <property type="match status" value="1"/>
</dbReference>
<name>A0A7M3MDS8_9BACT</name>
<dbReference type="InterPro" id="IPR046342">
    <property type="entry name" value="CBS_dom_sf"/>
</dbReference>
<protein>
    <recommendedName>
        <fullName evidence="9">Magnesium transporter MgtE</fullName>
    </recommendedName>
</protein>
<dbReference type="InterPro" id="IPR036739">
    <property type="entry name" value="SLC41_membr_dom_sf"/>
</dbReference>
<feature type="domain" description="CBS" evidence="10">
    <location>
        <begin position="199"/>
        <end position="257"/>
    </location>
</feature>
<dbReference type="InterPro" id="IPR038076">
    <property type="entry name" value="MgtE_N_sf"/>
</dbReference>
<comment type="subunit">
    <text evidence="9">Homodimer.</text>
</comment>
<dbReference type="Pfam" id="PF00571">
    <property type="entry name" value="CBS"/>
    <property type="match status" value="2"/>
</dbReference>
<feature type="domain" description="CBS" evidence="10">
    <location>
        <begin position="135"/>
        <end position="198"/>
    </location>
</feature>
<feature type="transmembrane region" description="Helical" evidence="9">
    <location>
        <begin position="385"/>
        <end position="405"/>
    </location>
</feature>
<dbReference type="EMBL" id="QMIE01000009">
    <property type="protein sequence ID" value="TVM16866.1"/>
    <property type="molecule type" value="Genomic_DNA"/>
</dbReference>
<dbReference type="SUPFAM" id="SSF158791">
    <property type="entry name" value="MgtE N-terminal domain-like"/>
    <property type="match status" value="1"/>
</dbReference>
<keyword evidence="6 9" id="KW-1133">Transmembrane helix</keyword>
<keyword evidence="9" id="KW-1003">Cell membrane</keyword>
<dbReference type="Gene3D" id="1.10.357.20">
    <property type="entry name" value="SLC41 divalent cation transporters, integral membrane domain"/>
    <property type="match status" value="1"/>
</dbReference>
<dbReference type="PANTHER" id="PTHR43773:SF1">
    <property type="entry name" value="MAGNESIUM TRANSPORTER MGTE"/>
    <property type="match status" value="1"/>
</dbReference>
<dbReference type="AlphaFoldDB" id="A0A7M3MDS8"/>
<evidence type="ECO:0000313" key="12">
    <source>
        <dbReference type="Proteomes" id="UP000448292"/>
    </source>
</evidence>
<dbReference type="PANTHER" id="PTHR43773">
    <property type="entry name" value="MAGNESIUM TRANSPORTER MGTE"/>
    <property type="match status" value="1"/>
</dbReference>
<feature type="transmembrane region" description="Helical" evidence="9">
    <location>
        <begin position="315"/>
        <end position="336"/>
    </location>
</feature>
<dbReference type="GO" id="GO:0005886">
    <property type="term" value="C:plasma membrane"/>
    <property type="evidence" value="ECO:0007669"/>
    <property type="project" value="UniProtKB-SubCell"/>
</dbReference>
<comment type="subcellular location">
    <subcellularLocation>
        <location evidence="9">Cell membrane</location>
        <topology evidence="9">Multi-pass membrane protein</topology>
    </subcellularLocation>
    <subcellularLocation>
        <location evidence="1">Membrane</location>
        <topology evidence="1">Multi-pass membrane protein</topology>
    </subcellularLocation>
</comment>
<proteinExistence type="inferred from homology"/>
<feature type="transmembrane region" description="Helical" evidence="9">
    <location>
        <begin position="283"/>
        <end position="303"/>
    </location>
</feature>
<organism evidence="11 12">
    <name type="scientific">Oceanidesulfovibrio indonesiensis</name>
    <dbReference type="NCBI Taxonomy" id="54767"/>
    <lineage>
        <taxon>Bacteria</taxon>
        <taxon>Pseudomonadati</taxon>
        <taxon>Thermodesulfobacteriota</taxon>
        <taxon>Desulfovibrionia</taxon>
        <taxon>Desulfovibrionales</taxon>
        <taxon>Desulfovibrionaceae</taxon>
        <taxon>Oceanidesulfovibrio</taxon>
    </lineage>
</organism>
<keyword evidence="9" id="KW-0479">Metal-binding</keyword>
<dbReference type="SMART" id="SM00924">
    <property type="entry name" value="MgtE_N"/>
    <property type="match status" value="1"/>
</dbReference>
<keyword evidence="8" id="KW-0129">CBS domain</keyword>
<dbReference type="Pfam" id="PF01769">
    <property type="entry name" value="MgtE"/>
    <property type="match status" value="1"/>
</dbReference>
<dbReference type="Gene3D" id="1.25.60.10">
    <property type="entry name" value="MgtE N-terminal domain-like"/>
    <property type="match status" value="1"/>
</dbReference>
<dbReference type="PROSITE" id="PS51371">
    <property type="entry name" value="CBS"/>
    <property type="match status" value="2"/>
</dbReference>
<evidence type="ECO:0000313" key="11">
    <source>
        <dbReference type="EMBL" id="TVM16866.1"/>
    </source>
</evidence>
<evidence type="ECO:0000256" key="6">
    <source>
        <dbReference type="ARBA" id="ARBA00022989"/>
    </source>
</evidence>
<feature type="transmembrane region" description="Helical" evidence="9">
    <location>
        <begin position="417"/>
        <end position="439"/>
    </location>
</feature>
<accession>A0A7M3MDS8</accession>
<keyword evidence="3 9" id="KW-0813">Transport</keyword>
<dbReference type="SMART" id="SM00116">
    <property type="entry name" value="CBS"/>
    <property type="match status" value="2"/>
</dbReference>
<keyword evidence="4 9" id="KW-0812">Transmembrane</keyword>
<keyword evidence="12" id="KW-1185">Reference proteome</keyword>
<dbReference type="GO" id="GO:0015095">
    <property type="term" value="F:magnesium ion transmembrane transporter activity"/>
    <property type="evidence" value="ECO:0007669"/>
    <property type="project" value="UniProtKB-UniRule"/>
</dbReference>
<dbReference type="NCBIfam" id="TIGR00400">
    <property type="entry name" value="mgtE"/>
    <property type="match status" value="1"/>
</dbReference>
<comment type="similarity">
    <text evidence="2 9">Belongs to the SLC41A transporter family.</text>
</comment>
<dbReference type="InterPro" id="IPR000644">
    <property type="entry name" value="CBS_dom"/>
</dbReference>
<dbReference type="InterPro" id="IPR006667">
    <property type="entry name" value="SLC41_membr_dom"/>
</dbReference>
<dbReference type="Proteomes" id="UP000448292">
    <property type="component" value="Unassembled WGS sequence"/>
</dbReference>